<reference evidence="2" key="1">
    <citation type="journal article" date="2015" name="BMC Evol. Biol.">
        <title>Chloroplast phylogenomic analysis of chlorophyte green algae identifies a novel lineage sister to the Sphaeropleales (Chlorophyceae).</title>
        <authorList>
            <person name="Lemieux C."/>
            <person name="Vincent A.T."/>
            <person name="Labarre A."/>
            <person name="Otis C."/>
            <person name="Turmel M."/>
        </authorList>
    </citation>
    <scope>NUCLEOTIDE SEQUENCE</scope>
</reference>
<keyword evidence="2" id="KW-0934">Plastid</keyword>
<dbReference type="Pfam" id="PF00961">
    <property type="entry name" value="LAGLIDADG_1"/>
    <property type="match status" value="1"/>
</dbReference>
<dbReference type="Gene3D" id="3.10.28.10">
    <property type="entry name" value="Homing endonucleases"/>
    <property type="match status" value="1"/>
</dbReference>
<evidence type="ECO:0000313" key="2">
    <source>
        <dbReference type="EMBL" id="ALO21701.1"/>
    </source>
</evidence>
<proteinExistence type="predicted"/>
<keyword evidence="2" id="KW-0150">Chloroplast</keyword>
<protein>
    <submittedName>
        <fullName evidence="2">Putative LAGLIDADG homing endonuclease</fullName>
    </submittedName>
</protein>
<keyword evidence="2" id="KW-0255">Endonuclease</keyword>
<keyword evidence="2" id="KW-0540">Nuclease</keyword>
<dbReference type="AlphaFoldDB" id="A0A0S2IDX4"/>
<feature type="domain" description="Homing endonuclease LAGLIDADG" evidence="1">
    <location>
        <begin position="18"/>
        <end position="106"/>
    </location>
</feature>
<dbReference type="GO" id="GO:0004519">
    <property type="term" value="F:endonuclease activity"/>
    <property type="evidence" value="ECO:0007669"/>
    <property type="project" value="UniProtKB-KW"/>
</dbReference>
<evidence type="ECO:0000259" key="1">
    <source>
        <dbReference type="Pfam" id="PF00961"/>
    </source>
</evidence>
<gene>
    <name evidence="2" type="primary">orf165</name>
</gene>
<sequence>MVIQELFAKLTVEFLAYLAGFIDRDGAIMAQIVPRDDYVLKYQIRVTIQISQRESRKPFLEKLMEEIGQGSIACRNGMCDLAIVKSRAVYQLLSLLHPYLRIKKQQALLIMEMLEGGPMSDKTPEQFVELCKKANEVSALNGPNKPLVHTWQSVQAKLLPPDAEG</sequence>
<dbReference type="InterPro" id="IPR004860">
    <property type="entry name" value="LAGLIDADG_dom"/>
</dbReference>
<geneLocation type="chloroplast" evidence="2"/>
<dbReference type="InterPro" id="IPR027434">
    <property type="entry name" value="Homing_endonucl"/>
</dbReference>
<dbReference type="EMBL" id="KT625385">
    <property type="protein sequence ID" value="ALO21701.1"/>
    <property type="molecule type" value="Genomic_DNA"/>
</dbReference>
<name>A0A0S2IDX4_9CHLO</name>
<accession>A0A0S2IDX4</accession>
<dbReference type="SUPFAM" id="SSF55608">
    <property type="entry name" value="Homing endonucleases"/>
    <property type="match status" value="1"/>
</dbReference>
<keyword evidence="2" id="KW-0378">Hydrolase</keyword>
<organism evidence="2">
    <name type="scientific">Stephanosphaera pluvialis</name>
    <dbReference type="NCBI Taxonomy" id="51712"/>
    <lineage>
        <taxon>Eukaryota</taxon>
        <taxon>Viridiplantae</taxon>
        <taxon>Chlorophyta</taxon>
        <taxon>core chlorophytes</taxon>
        <taxon>Chlorophyceae</taxon>
        <taxon>CS clade</taxon>
        <taxon>Chlamydomonadales</taxon>
        <taxon>Haematococcaceae</taxon>
        <taxon>Stephanosphaera</taxon>
    </lineage>
</organism>